<evidence type="ECO:0000313" key="3">
    <source>
        <dbReference type="EMBL" id="EEF60746.1"/>
    </source>
</evidence>
<dbReference type="CDD" id="cd02440">
    <property type="entry name" value="AdoMet_MTases"/>
    <property type="match status" value="1"/>
</dbReference>
<dbReference type="GO" id="GO:0008168">
    <property type="term" value="F:methyltransferase activity"/>
    <property type="evidence" value="ECO:0007669"/>
    <property type="project" value="UniProtKB-KW"/>
</dbReference>
<dbReference type="Pfam" id="PF03602">
    <property type="entry name" value="Cons_hypoth95"/>
    <property type="match status" value="1"/>
</dbReference>
<dbReference type="GO" id="GO:0003676">
    <property type="term" value="F:nucleic acid binding"/>
    <property type="evidence" value="ECO:0007669"/>
    <property type="project" value="InterPro"/>
</dbReference>
<dbReference type="InterPro" id="IPR004398">
    <property type="entry name" value="RNA_MeTrfase_RsmD"/>
</dbReference>
<dbReference type="PANTHER" id="PTHR43542:SF1">
    <property type="entry name" value="METHYLTRANSFERASE"/>
    <property type="match status" value="1"/>
</dbReference>
<dbReference type="GO" id="GO:0031167">
    <property type="term" value="P:rRNA methylation"/>
    <property type="evidence" value="ECO:0007669"/>
    <property type="project" value="InterPro"/>
</dbReference>
<evidence type="ECO:0000313" key="4">
    <source>
        <dbReference type="Proteomes" id="UP000003688"/>
    </source>
</evidence>
<proteinExistence type="predicted"/>
<organism evidence="3 4">
    <name type="scientific">Pedosphaera parvula (strain Ellin514)</name>
    <dbReference type="NCBI Taxonomy" id="320771"/>
    <lineage>
        <taxon>Bacteria</taxon>
        <taxon>Pseudomonadati</taxon>
        <taxon>Verrucomicrobiota</taxon>
        <taxon>Pedosphaerae</taxon>
        <taxon>Pedosphaerales</taxon>
        <taxon>Pedosphaeraceae</taxon>
        <taxon>Pedosphaera</taxon>
    </lineage>
</organism>
<dbReference type="SUPFAM" id="SSF53335">
    <property type="entry name" value="S-adenosyl-L-methionine-dependent methyltransferases"/>
    <property type="match status" value="1"/>
</dbReference>
<keyword evidence="2" id="KW-0808">Transferase</keyword>
<dbReference type="EMBL" id="ABOX02000014">
    <property type="protein sequence ID" value="EEF60746.1"/>
    <property type="molecule type" value="Genomic_DNA"/>
</dbReference>
<dbReference type="RefSeq" id="WP_007415205.1">
    <property type="nucleotide sequence ID" value="NZ_ABOX02000014.1"/>
</dbReference>
<sequence length="198" mass="21450">MRITGGKATGRPLRVPKGLDVRPTPDLVKQAVFNSLGNRVVGARVLELFAGTGALSLECLSRGAAQVVCVEMAQRHAQAIRHNAGKVGIGPEVLEVRVQDVFNALPQLAAAGRQFEVVIADPPYGEKNVGRRSRSFAQQLLDDPNLPRLIATGGLFILGHTKRDTLELTAPWEEKKMLKHGDTVMRFLMVKAEAAPSE</sequence>
<name>B9XHB1_PEDPL</name>
<evidence type="ECO:0000256" key="1">
    <source>
        <dbReference type="ARBA" id="ARBA00022603"/>
    </source>
</evidence>
<gene>
    <name evidence="3" type="ORF">Cflav_PD3604</name>
</gene>
<keyword evidence="4" id="KW-1185">Reference proteome</keyword>
<dbReference type="InterPro" id="IPR002052">
    <property type="entry name" value="DNA_methylase_N6_adenine_CS"/>
</dbReference>
<evidence type="ECO:0008006" key="5">
    <source>
        <dbReference type="Google" id="ProtNLM"/>
    </source>
</evidence>
<evidence type="ECO:0000256" key="2">
    <source>
        <dbReference type="ARBA" id="ARBA00022679"/>
    </source>
</evidence>
<reference evidence="3 4" key="1">
    <citation type="journal article" date="2011" name="J. Bacteriol.">
        <title>Genome sequence of 'Pedosphaera parvula' Ellin514, an aerobic Verrucomicrobial isolate from pasture soil.</title>
        <authorList>
            <person name="Kant R."/>
            <person name="van Passel M.W."/>
            <person name="Sangwan P."/>
            <person name="Palva A."/>
            <person name="Lucas S."/>
            <person name="Copeland A."/>
            <person name="Lapidus A."/>
            <person name="Glavina Del Rio T."/>
            <person name="Dalin E."/>
            <person name="Tice H."/>
            <person name="Bruce D."/>
            <person name="Goodwin L."/>
            <person name="Pitluck S."/>
            <person name="Chertkov O."/>
            <person name="Larimer F.W."/>
            <person name="Land M.L."/>
            <person name="Hauser L."/>
            <person name="Brettin T.S."/>
            <person name="Detter J.C."/>
            <person name="Han S."/>
            <person name="de Vos W.M."/>
            <person name="Janssen P.H."/>
            <person name="Smidt H."/>
        </authorList>
    </citation>
    <scope>NUCLEOTIDE SEQUENCE [LARGE SCALE GENOMIC DNA]</scope>
    <source>
        <strain evidence="3 4">Ellin514</strain>
    </source>
</reference>
<dbReference type="OrthoDB" id="9803017at2"/>
<dbReference type="Proteomes" id="UP000003688">
    <property type="component" value="Unassembled WGS sequence"/>
</dbReference>
<dbReference type="STRING" id="320771.Cflav_PD3604"/>
<dbReference type="AlphaFoldDB" id="B9XHB1"/>
<comment type="caution">
    <text evidence="3">The sequence shown here is derived from an EMBL/GenBank/DDBJ whole genome shotgun (WGS) entry which is preliminary data.</text>
</comment>
<dbReference type="InterPro" id="IPR029063">
    <property type="entry name" value="SAM-dependent_MTases_sf"/>
</dbReference>
<accession>B9XHB1</accession>
<dbReference type="PANTHER" id="PTHR43542">
    <property type="entry name" value="METHYLTRANSFERASE"/>
    <property type="match status" value="1"/>
</dbReference>
<dbReference type="Gene3D" id="3.40.50.150">
    <property type="entry name" value="Vaccinia Virus protein VP39"/>
    <property type="match status" value="1"/>
</dbReference>
<protein>
    <recommendedName>
        <fullName evidence="5">Methyltransferase</fullName>
    </recommendedName>
</protein>
<dbReference type="PIRSF" id="PIRSF004553">
    <property type="entry name" value="CHP00095"/>
    <property type="match status" value="1"/>
</dbReference>
<keyword evidence="1" id="KW-0489">Methyltransferase</keyword>
<dbReference type="PROSITE" id="PS00092">
    <property type="entry name" value="N6_MTASE"/>
    <property type="match status" value="1"/>
</dbReference>